<evidence type="ECO:0000313" key="3">
    <source>
        <dbReference type="Proteomes" id="UP001460270"/>
    </source>
</evidence>
<reference evidence="3" key="1">
    <citation type="submission" date="2024-04" db="EMBL/GenBank/DDBJ databases">
        <title>Salinicola lusitanus LLJ914,a marine bacterium isolated from the Okinawa Trough.</title>
        <authorList>
            <person name="Li J."/>
        </authorList>
    </citation>
    <scope>NUCLEOTIDE SEQUENCE [LARGE SCALE GENOMIC DNA]</scope>
</reference>
<dbReference type="EMBL" id="JBBPFD010000008">
    <property type="protein sequence ID" value="KAK7916307.1"/>
    <property type="molecule type" value="Genomic_DNA"/>
</dbReference>
<dbReference type="AlphaFoldDB" id="A0AAW0P7U8"/>
<organism evidence="2 3">
    <name type="scientific">Mugilogobius chulae</name>
    <name type="common">yellowstripe goby</name>
    <dbReference type="NCBI Taxonomy" id="88201"/>
    <lineage>
        <taxon>Eukaryota</taxon>
        <taxon>Metazoa</taxon>
        <taxon>Chordata</taxon>
        <taxon>Craniata</taxon>
        <taxon>Vertebrata</taxon>
        <taxon>Euteleostomi</taxon>
        <taxon>Actinopterygii</taxon>
        <taxon>Neopterygii</taxon>
        <taxon>Teleostei</taxon>
        <taxon>Neoteleostei</taxon>
        <taxon>Acanthomorphata</taxon>
        <taxon>Gobiaria</taxon>
        <taxon>Gobiiformes</taxon>
        <taxon>Gobioidei</taxon>
        <taxon>Gobiidae</taxon>
        <taxon>Gobionellinae</taxon>
        <taxon>Mugilogobius</taxon>
    </lineage>
</organism>
<feature type="region of interest" description="Disordered" evidence="1">
    <location>
        <begin position="376"/>
        <end position="395"/>
    </location>
</feature>
<gene>
    <name evidence="2" type="ORF">WMY93_012068</name>
</gene>
<protein>
    <submittedName>
        <fullName evidence="2">Uncharacterized protein</fullName>
    </submittedName>
</protein>
<evidence type="ECO:0000256" key="1">
    <source>
        <dbReference type="SAM" id="MobiDB-lite"/>
    </source>
</evidence>
<proteinExistence type="predicted"/>
<comment type="caution">
    <text evidence="2">The sequence shown here is derived from an EMBL/GenBank/DDBJ whole genome shotgun (WGS) entry which is preliminary data.</text>
</comment>
<name>A0AAW0P7U8_9GOBI</name>
<accession>A0AAW0P7U8</accession>
<keyword evidence="3" id="KW-1185">Reference proteome</keyword>
<evidence type="ECO:0000313" key="2">
    <source>
        <dbReference type="EMBL" id="KAK7916307.1"/>
    </source>
</evidence>
<dbReference type="Proteomes" id="UP001460270">
    <property type="component" value="Unassembled WGS sequence"/>
</dbReference>
<sequence>MRPTYISNAHKPSRLSLEEVVQEITIIVCSEAQNLCGSLSREIQIYSDKSHIRNAVSCWIYGGTGPSAEKELLFKEIKFIFLTNYAISSLYMLLNSMCLCPSIYCDTVMVVDQAVNLMHKLVWSDGDVYKLMLKCIQEDTIMHERLTDIICVNTPKQSKPQIRSVVLMAVRAFLNQLSGWLHTQLELPATEDPFQRTLEKILEVVKRIDILPQSNLLPQVTFAEEPQECVWSPRTFLYTKPNEQDCVRSPKTSFCSKPIEQECVRSPTTSLCTKPNEQECVRSKKVSFCTKPIEQECVRSPKTSLCTKPNEQECVRSPTTSLCTKPNKQECVRSKKVSFCTTPNEQECVRSPEASICTKPNEQECVRSPEASICTKPNAHGGPSEKTEGPQSMTSKSIEAAPITELWDSGDCNALVYEVVSRIFQKKWDSNMVPLSQELLAQLEKKVSEWNIQVKPGMRSYKDVASAVYKDLCKDKKKKHVKRAAMAYSDFSSEVLDAIHSNLVLPKKKKRNFGSFIRSVCSAFCRS</sequence>